<keyword evidence="2" id="KW-1185">Reference proteome</keyword>
<dbReference type="AlphaFoldDB" id="A0A1I1KQ98"/>
<protein>
    <submittedName>
        <fullName evidence="1">Uncharacterized conserved protein</fullName>
    </submittedName>
</protein>
<organism evidence="1 2">
    <name type="scientific">Flavobacterium phragmitis</name>
    <dbReference type="NCBI Taxonomy" id="739143"/>
    <lineage>
        <taxon>Bacteria</taxon>
        <taxon>Pseudomonadati</taxon>
        <taxon>Bacteroidota</taxon>
        <taxon>Flavobacteriia</taxon>
        <taxon>Flavobacteriales</taxon>
        <taxon>Flavobacteriaceae</taxon>
        <taxon>Flavobacterium</taxon>
    </lineage>
</organism>
<dbReference type="Proteomes" id="UP000199672">
    <property type="component" value="Unassembled WGS sequence"/>
</dbReference>
<evidence type="ECO:0000313" key="2">
    <source>
        <dbReference type="Proteomes" id="UP000199672"/>
    </source>
</evidence>
<gene>
    <name evidence="1" type="ORF">SAMN05216297_101381</name>
</gene>
<accession>A0A1I1KQ98</accession>
<dbReference type="Pfam" id="PF13557">
    <property type="entry name" value="Phenol_MetA_deg"/>
    <property type="match status" value="1"/>
</dbReference>
<dbReference type="RefSeq" id="WP_091490426.1">
    <property type="nucleotide sequence ID" value="NZ_FOMH01000001.1"/>
</dbReference>
<name>A0A1I1KQ98_9FLAO</name>
<evidence type="ECO:0000313" key="1">
    <source>
        <dbReference type="EMBL" id="SFC59620.1"/>
    </source>
</evidence>
<dbReference type="STRING" id="739143.SAMN05216297_101381"/>
<reference evidence="2" key="1">
    <citation type="submission" date="2016-10" db="EMBL/GenBank/DDBJ databases">
        <authorList>
            <person name="Varghese N."/>
            <person name="Submissions S."/>
        </authorList>
    </citation>
    <scope>NUCLEOTIDE SEQUENCE [LARGE SCALE GENOMIC DNA]</scope>
    <source>
        <strain evidence="2">CGMCC 1.10370</strain>
    </source>
</reference>
<dbReference type="EMBL" id="FOMH01000001">
    <property type="protein sequence ID" value="SFC59620.1"/>
    <property type="molecule type" value="Genomic_DNA"/>
</dbReference>
<dbReference type="InterPro" id="IPR025737">
    <property type="entry name" value="FApF"/>
</dbReference>
<proteinExistence type="predicted"/>
<dbReference type="OrthoDB" id="9810698at2"/>
<sequence length="322" mass="35329">MKAKNTISGKTLHLFLMTIFAMISFYSNAQLKGGHILGSSGLQSGTQAPENTLSLYVPGYIYTANCLRNPDGDKIGNPDLNMFLTGVGANFVTDFKILGANYGATVLVAFASNTIQGSYIDSKSNFAFTDMLVQPIQLGWHHKKADFVFSYQMYIPTGKYEYGGSNNSGLGMFMNEISAGTTLYFNDKKTFHFSALAAYEINGKKKDTDIKTGDILSIEGGLGKTFYCMNAEKTAPKGILNAGLIYYFQYKVSDDKIPVGSFLVLEPDKDHIGAVGAEVNYLHIGCMTQAGFRWVSEFGAINRFQGNTFFITLAHVFSLKKK</sequence>